<keyword evidence="8 11" id="KW-1133">Transmembrane helix</keyword>
<evidence type="ECO:0000256" key="4">
    <source>
        <dbReference type="ARBA" id="ARBA00022553"/>
    </source>
</evidence>
<organism evidence="14 15">
    <name type="scientific">Rhizobium freirei PRF 81</name>
    <dbReference type="NCBI Taxonomy" id="363754"/>
    <lineage>
        <taxon>Bacteria</taxon>
        <taxon>Pseudomonadati</taxon>
        <taxon>Pseudomonadota</taxon>
        <taxon>Alphaproteobacteria</taxon>
        <taxon>Hyphomicrobiales</taxon>
        <taxon>Rhizobiaceae</taxon>
        <taxon>Rhizobium/Agrobacterium group</taxon>
        <taxon>Rhizobium</taxon>
    </lineage>
</organism>
<dbReference type="SUPFAM" id="SSF55874">
    <property type="entry name" value="ATPase domain of HSP90 chaperone/DNA topoisomerase II/histidine kinase"/>
    <property type="match status" value="1"/>
</dbReference>
<comment type="subcellular location">
    <subcellularLocation>
        <location evidence="2">Membrane</location>
    </subcellularLocation>
</comment>
<protein>
    <recommendedName>
        <fullName evidence="3">histidine kinase</fullName>
        <ecNumber evidence="3">2.7.13.3</ecNumber>
    </recommendedName>
</protein>
<dbReference type="PRINTS" id="PR00344">
    <property type="entry name" value="BCTRLSENSOR"/>
</dbReference>
<dbReference type="InterPro" id="IPR005467">
    <property type="entry name" value="His_kinase_dom"/>
</dbReference>
<dbReference type="PATRIC" id="fig|363754.4.peg.5027"/>
<dbReference type="GO" id="GO:0005886">
    <property type="term" value="C:plasma membrane"/>
    <property type="evidence" value="ECO:0007669"/>
    <property type="project" value="TreeGrafter"/>
</dbReference>
<evidence type="ECO:0000256" key="6">
    <source>
        <dbReference type="ARBA" id="ARBA00022692"/>
    </source>
</evidence>
<feature type="transmembrane region" description="Helical" evidence="11">
    <location>
        <begin position="198"/>
        <end position="222"/>
    </location>
</feature>
<keyword evidence="4" id="KW-0597">Phosphoprotein</keyword>
<dbReference type="PANTHER" id="PTHR45436">
    <property type="entry name" value="SENSOR HISTIDINE KINASE YKOH"/>
    <property type="match status" value="1"/>
</dbReference>
<keyword evidence="6 11" id="KW-0812">Transmembrane</keyword>
<evidence type="ECO:0000256" key="2">
    <source>
        <dbReference type="ARBA" id="ARBA00004370"/>
    </source>
</evidence>
<gene>
    <name evidence="14" type="ORF">RHSP_58438</name>
</gene>
<evidence type="ECO:0000256" key="1">
    <source>
        <dbReference type="ARBA" id="ARBA00000085"/>
    </source>
</evidence>
<dbReference type="Proteomes" id="UP000012429">
    <property type="component" value="Unassembled WGS sequence"/>
</dbReference>
<dbReference type="EMBL" id="AQHN01000084">
    <property type="protein sequence ID" value="ENN84983.1"/>
    <property type="molecule type" value="Genomic_DNA"/>
</dbReference>
<keyword evidence="10 11" id="KW-0472">Membrane</keyword>
<name>N6U3V6_9HYPH</name>
<accession>N6U3V6</accession>
<dbReference type="Pfam" id="PF00512">
    <property type="entry name" value="HisKA"/>
    <property type="match status" value="1"/>
</dbReference>
<dbReference type="Pfam" id="PF00672">
    <property type="entry name" value="HAMP"/>
    <property type="match status" value="1"/>
</dbReference>
<evidence type="ECO:0000259" key="12">
    <source>
        <dbReference type="PROSITE" id="PS50109"/>
    </source>
</evidence>
<dbReference type="Gene3D" id="6.10.340.10">
    <property type="match status" value="1"/>
</dbReference>
<dbReference type="PANTHER" id="PTHR45436:SF8">
    <property type="entry name" value="HISTIDINE KINASE"/>
    <property type="match status" value="1"/>
</dbReference>
<evidence type="ECO:0000256" key="5">
    <source>
        <dbReference type="ARBA" id="ARBA00022679"/>
    </source>
</evidence>
<dbReference type="SMART" id="SM00387">
    <property type="entry name" value="HATPase_c"/>
    <property type="match status" value="1"/>
</dbReference>
<evidence type="ECO:0000313" key="14">
    <source>
        <dbReference type="EMBL" id="ENN84983.1"/>
    </source>
</evidence>
<feature type="transmembrane region" description="Helical" evidence="11">
    <location>
        <begin position="58"/>
        <end position="83"/>
    </location>
</feature>
<dbReference type="SUPFAM" id="SSF47384">
    <property type="entry name" value="Homodimeric domain of signal transducing histidine kinase"/>
    <property type="match status" value="1"/>
</dbReference>
<dbReference type="InterPro" id="IPR050428">
    <property type="entry name" value="TCS_sensor_his_kinase"/>
</dbReference>
<evidence type="ECO:0000256" key="10">
    <source>
        <dbReference type="ARBA" id="ARBA00023136"/>
    </source>
</evidence>
<keyword evidence="9" id="KW-0902">Two-component regulatory system</keyword>
<evidence type="ECO:0000313" key="15">
    <source>
        <dbReference type="Proteomes" id="UP000012429"/>
    </source>
</evidence>
<comment type="caution">
    <text evidence="14">The sequence shown here is derived from an EMBL/GenBank/DDBJ whole genome shotgun (WGS) entry which is preliminary data.</text>
</comment>
<evidence type="ECO:0000256" key="3">
    <source>
        <dbReference type="ARBA" id="ARBA00012438"/>
    </source>
</evidence>
<dbReference type="PROSITE" id="PS50885">
    <property type="entry name" value="HAMP"/>
    <property type="match status" value="1"/>
</dbReference>
<dbReference type="Pfam" id="PF02518">
    <property type="entry name" value="HATPase_c"/>
    <property type="match status" value="1"/>
</dbReference>
<keyword evidence="7 14" id="KW-0418">Kinase</keyword>
<dbReference type="Gene3D" id="3.30.565.10">
    <property type="entry name" value="Histidine kinase-like ATPase, C-terminal domain"/>
    <property type="match status" value="1"/>
</dbReference>
<keyword evidence="5" id="KW-0808">Transferase</keyword>
<dbReference type="SMART" id="SM00304">
    <property type="entry name" value="HAMP"/>
    <property type="match status" value="1"/>
</dbReference>
<feature type="domain" description="HAMP" evidence="13">
    <location>
        <begin position="223"/>
        <end position="276"/>
    </location>
</feature>
<evidence type="ECO:0000256" key="11">
    <source>
        <dbReference type="SAM" id="Phobius"/>
    </source>
</evidence>
<dbReference type="CDD" id="cd06225">
    <property type="entry name" value="HAMP"/>
    <property type="match status" value="1"/>
</dbReference>
<feature type="domain" description="Histidine kinase" evidence="12">
    <location>
        <begin position="284"/>
        <end position="498"/>
    </location>
</feature>
<evidence type="ECO:0000259" key="13">
    <source>
        <dbReference type="PROSITE" id="PS50885"/>
    </source>
</evidence>
<comment type="catalytic activity">
    <reaction evidence="1">
        <text>ATP + protein L-histidine = ADP + protein N-phospho-L-histidine.</text>
        <dbReference type="EC" id="2.7.13.3"/>
    </reaction>
</comment>
<dbReference type="InterPro" id="IPR036097">
    <property type="entry name" value="HisK_dim/P_sf"/>
</dbReference>
<dbReference type="InterPro" id="IPR036890">
    <property type="entry name" value="HATPase_C_sf"/>
</dbReference>
<keyword evidence="15" id="KW-1185">Reference proteome</keyword>
<dbReference type="InterPro" id="IPR003661">
    <property type="entry name" value="HisK_dim/P_dom"/>
</dbReference>
<sequence>MSGSGISISIPRRALWKRISAGCERRSTSRLTSSWSIRSEIRDIACMRRARLLRSTPFRLALSFGLFFILALLVAGAIAYGLMERELARAIDRSVGDTYSVVASTYSADDLEDLIAAVNTYSALKNAEDQVFLLLNARGEKLAGNIRVSQIQPGLSTVPAANLGLGGSDPIRIMAGNVGGNSLFVGQSYRETDAIEHIVLASFLWASGLIVAVVIVGGALLARRATRRLESIEYTMIEISGGNLTCRIPIHGNGDDIDVVSTHMNHALGRLSSLVEGMRQVSADIAHDLKTPLNRLRMTIEQALQRQGQTETVEGLLLDAREECDRIDATFGALLRISQIEAGAGKARFKRLDLRDVMSSVAEIYEHVAEDNAQKLELSLQVLAPSTVNGDRELLTQLFVNLIENAITHCPAGTSILMTLAATEQAYLACVSDNGPGIPMEERELVFRRLYRLDKSRTTPGSGLGLSLVKAIADLHSAPIALEDGRPGLQVCLSFPKI</sequence>
<evidence type="ECO:0000256" key="8">
    <source>
        <dbReference type="ARBA" id="ARBA00022989"/>
    </source>
</evidence>
<dbReference type="STRING" id="363754.RHSP_58438"/>
<dbReference type="CDD" id="cd00082">
    <property type="entry name" value="HisKA"/>
    <property type="match status" value="1"/>
</dbReference>
<dbReference type="InterPro" id="IPR003594">
    <property type="entry name" value="HATPase_dom"/>
</dbReference>
<proteinExistence type="predicted"/>
<evidence type="ECO:0000256" key="9">
    <source>
        <dbReference type="ARBA" id="ARBA00023012"/>
    </source>
</evidence>
<dbReference type="SMART" id="SM00388">
    <property type="entry name" value="HisKA"/>
    <property type="match status" value="1"/>
</dbReference>
<dbReference type="Gene3D" id="1.10.287.130">
    <property type="match status" value="1"/>
</dbReference>
<reference evidence="14 15" key="1">
    <citation type="journal article" date="2012" name="BMC Genomics">
        <title>Genomic basis of broad host range and environmental adaptability of Rhizobium tropici CIAT 899 and Rhizobium sp. PRF 81 which are used in inoculants for common bean (Phaseolus vulgaris L.).</title>
        <authorList>
            <person name="Ormeno-Orrillo E."/>
            <person name="Menna P."/>
            <person name="Almeida L.G."/>
            <person name="Ollero F.J."/>
            <person name="Nicolas M.F."/>
            <person name="Pains Rodrigues E."/>
            <person name="Shigueyoshi Nakatani A."/>
            <person name="Silva Batista J.S."/>
            <person name="Oliveira Chueire L.M."/>
            <person name="Souza R.C."/>
            <person name="Ribeiro Vasconcelos A.T."/>
            <person name="Megias M."/>
            <person name="Hungria M."/>
            <person name="Martinez-Romero E."/>
        </authorList>
    </citation>
    <scope>NUCLEOTIDE SEQUENCE [LARGE SCALE GENOMIC DNA]</scope>
    <source>
        <strain evidence="14 15">PRF 81</strain>
    </source>
</reference>
<evidence type="ECO:0000256" key="7">
    <source>
        <dbReference type="ARBA" id="ARBA00022777"/>
    </source>
</evidence>
<dbReference type="AlphaFoldDB" id="N6U3V6"/>
<dbReference type="InterPro" id="IPR003660">
    <property type="entry name" value="HAMP_dom"/>
</dbReference>
<dbReference type="GO" id="GO:0000155">
    <property type="term" value="F:phosphorelay sensor kinase activity"/>
    <property type="evidence" value="ECO:0007669"/>
    <property type="project" value="InterPro"/>
</dbReference>
<dbReference type="EC" id="2.7.13.3" evidence="3"/>
<dbReference type="InterPro" id="IPR004358">
    <property type="entry name" value="Sig_transdc_His_kin-like_C"/>
</dbReference>
<dbReference type="PROSITE" id="PS50109">
    <property type="entry name" value="HIS_KIN"/>
    <property type="match status" value="1"/>
</dbReference>
<dbReference type="SUPFAM" id="SSF158472">
    <property type="entry name" value="HAMP domain-like"/>
    <property type="match status" value="1"/>
</dbReference>